<evidence type="ECO:0000313" key="2">
    <source>
        <dbReference type="EMBL" id="KAF7342662.1"/>
    </source>
</evidence>
<name>A0A8H6XKF4_9AGAR</name>
<dbReference type="AlphaFoldDB" id="A0A8H6XKF4"/>
<dbReference type="EMBL" id="JACAZH010000025">
    <property type="protein sequence ID" value="KAF7342662.1"/>
    <property type="molecule type" value="Genomic_DNA"/>
</dbReference>
<evidence type="ECO:0000256" key="1">
    <source>
        <dbReference type="SAM" id="MobiDB-lite"/>
    </source>
</evidence>
<reference evidence="2" key="1">
    <citation type="submission" date="2020-05" db="EMBL/GenBank/DDBJ databases">
        <title>Mycena genomes resolve the evolution of fungal bioluminescence.</title>
        <authorList>
            <person name="Tsai I.J."/>
        </authorList>
    </citation>
    <scope>NUCLEOTIDE SEQUENCE</scope>
    <source>
        <strain evidence="2">160909Yilan</strain>
    </source>
</reference>
<feature type="region of interest" description="Disordered" evidence="1">
    <location>
        <begin position="347"/>
        <end position="382"/>
    </location>
</feature>
<organism evidence="2 3">
    <name type="scientific">Mycena sanguinolenta</name>
    <dbReference type="NCBI Taxonomy" id="230812"/>
    <lineage>
        <taxon>Eukaryota</taxon>
        <taxon>Fungi</taxon>
        <taxon>Dikarya</taxon>
        <taxon>Basidiomycota</taxon>
        <taxon>Agaricomycotina</taxon>
        <taxon>Agaricomycetes</taxon>
        <taxon>Agaricomycetidae</taxon>
        <taxon>Agaricales</taxon>
        <taxon>Marasmiineae</taxon>
        <taxon>Mycenaceae</taxon>
        <taxon>Mycena</taxon>
    </lineage>
</organism>
<feature type="compositionally biased region" description="Basic and acidic residues" evidence="1">
    <location>
        <begin position="347"/>
        <end position="365"/>
    </location>
</feature>
<keyword evidence="3" id="KW-1185">Reference proteome</keyword>
<proteinExistence type="predicted"/>
<comment type="caution">
    <text evidence="2">The sequence shown here is derived from an EMBL/GenBank/DDBJ whole genome shotgun (WGS) entry which is preliminary data.</text>
</comment>
<sequence length="489" mass="53356">MTLSEILRSVLVAQCPLRDILSERFLLAIVRLVTVSRYRPSTSPKSLSDPDSCLSIRTSWMRVPPAHTRCLRIFHLSATDASPPILLFGFVQPSMNGVVFLLSFLKSAVSSSSARHPSSPRFRPSISSRFSAAILTCCIYACSPIWVRGLWGTKCRGANDGEALTLISSRSLVTWASVLFFWTWLKPTLTPCVVYFDPEVQPRLTYVNPASTLSVSSDEAKAEVKAAAAAKSNAETDEQAALAKEKAAYDARKRDDAIKKAGEALNKTARVKAEEGAAKVRALAFFFNSVFTHGATSRLFALRLPFSTKHTAHARLEAEKSVWKEGQAAQKEAATAFAKAAKSATSEKVEREAESAKQKAIKREAEGEEAAANNLKAGEPEGDKLPQGLVDWISGLILTVEGEEPVAGGVGAVHVYFLCETFSQSRSVRFDRGFDERSLPAVVQLVLTLALSIIDHHIYQPRISLTGCELVYLPPPSIPTARNLPSQRH</sequence>
<dbReference type="Proteomes" id="UP000623467">
    <property type="component" value="Unassembled WGS sequence"/>
</dbReference>
<evidence type="ECO:0000313" key="3">
    <source>
        <dbReference type="Proteomes" id="UP000623467"/>
    </source>
</evidence>
<gene>
    <name evidence="2" type="ORF">MSAN_02023600</name>
</gene>
<accession>A0A8H6XKF4</accession>
<protein>
    <submittedName>
        <fullName evidence="2">Uncharacterized protein</fullName>
    </submittedName>
</protein>